<keyword evidence="2" id="KW-0472">Membrane</keyword>
<dbReference type="AlphaFoldDB" id="A0A1F7UM50"/>
<evidence type="ECO:0000256" key="3">
    <source>
        <dbReference type="SAM" id="SignalP"/>
    </source>
</evidence>
<feature type="transmembrane region" description="Helical" evidence="2">
    <location>
        <begin position="42"/>
        <end position="62"/>
    </location>
</feature>
<accession>A0A1F7UM50</accession>
<proteinExistence type="predicted"/>
<feature type="transmembrane region" description="Helical" evidence="2">
    <location>
        <begin position="74"/>
        <end position="93"/>
    </location>
</feature>
<evidence type="ECO:0000256" key="2">
    <source>
        <dbReference type="SAM" id="Phobius"/>
    </source>
</evidence>
<evidence type="ECO:0000313" key="5">
    <source>
        <dbReference type="Proteomes" id="UP000176598"/>
    </source>
</evidence>
<evidence type="ECO:0000256" key="1">
    <source>
        <dbReference type="SAM" id="MobiDB-lite"/>
    </source>
</evidence>
<keyword evidence="2" id="KW-1133">Transmembrane helix</keyword>
<reference evidence="4 5" key="1">
    <citation type="journal article" date="2016" name="Nat. Commun.">
        <title>Thousands of microbial genomes shed light on interconnected biogeochemical processes in an aquifer system.</title>
        <authorList>
            <person name="Anantharaman K."/>
            <person name="Brown C.T."/>
            <person name="Hug L.A."/>
            <person name="Sharon I."/>
            <person name="Castelle C.J."/>
            <person name="Probst A.J."/>
            <person name="Thomas B.C."/>
            <person name="Singh A."/>
            <person name="Wilkins M.J."/>
            <person name="Karaoz U."/>
            <person name="Brodie E.L."/>
            <person name="Williams K.H."/>
            <person name="Hubbard S.S."/>
            <person name="Banfield J.F."/>
        </authorList>
    </citation>
    <scope>NUCLEOTIDE SEQUENCE [LARGE SCALE GENOMIC DNA]</scope>
</reference>
<organism evidence="4 5">
    <name type="scientific">Candidatus Uhrbacteria bacterium RIFCSPHIGHO2_12_FULL_57_11</name>
    <dbReference type="NCBI Taxonomy" id="1802398"/>
    <lineage>
        <taxon>Bacteria</taxon>
        <taxon>Candidatus Uhriibacteriota</taxon>
    </lineage>
</organism>
<name>A0A1F7UM50_9BACT</name>
<protein>
    <submittedName>
        <fullName evidence="4">Uncharacterized protein</fullName>
    </submittedName>
</protein>
<evidence type="ECO:0000313" key="4">
    <source>
        <dbReference type="EMBL" id="OGL79350.1"/>
    </source>
</evidence>
<sequence>MKLARILPAIVALALPLVASAEAARTFQELAVDIVEILDATTAVLIVAGIVVYFYGISTNILNFSDDAGEKVRIYFFWGIIVLFVMVSIWGILRLLQDTLFGGSINNPTTGSSEQTSSSDPFGMPRFGE</sequence>
<dbReference type="EMBL" id="MGEG01000016">
    <property type="protein sequence ID" value="OGL79350.1"/>
    <property type="molecule type" value="Genomic_DNA"/>
</dbReference>
<comment type="caution">
    <text evidence="4">The sequence shown here is derived from an EMBL/GenBank/DDBJ whole genome shotgun (WGS) entry which is preliminary data.</text>
</comment>
<keyword evidence="3" id="KW-0732">Signal</keyword>
<feature type="signal peptide" evidence="3">
    <location>
        <begin position="1"/>
        <end position="23"/>
    </location>
</feature>
<feature type="region of interest" description="Disordered" evidence="1">
    <location>
        <begin position="107"/>
        <end position="129"/>
    </location>
</feature>
<gene>
    <name evidence="4" type="ORF">A3F28_02140</name>
</gene>
<keyword evidence="2" id="KW-0812">Transmembrane</keyword>
<dbReference type="Proteomes" id="UP000176598">
    <property type="component" value="Unassembled WGS sequence"/>
</dbReference>
<feature type="chain" id="PRO_5009533076" evidence="3">
    <location>
        <begin position="24"/>
        <end position="129"/>
    </location>
</feature>
<feature type="compositionally biased region" description="Polar residues" evidence="1">
    <location>
        <begin position="107"/>
        <end position="120"/>
    </location>
</feature>